<dbReference type="InParanoid" id="D2VIV8"/>
<accession>D2VIV8</accession>
<reference evidence="2 3" key="1">
    <citation type="journal article" date="2010" name="Cell">
        <title>The genome of Naegleria gruberi illuminates early eukaryotic versatility.</title>
        <authorList>
            <person name="Fritz-Laylin L.K."/>
            <person name="Prochnik S.E."/>
            <person name="Ginger M.L."/>
            <person name="Dacks J.B."/>
            <person name="Carpenter M.L."/>
            <person name="Field M.C."/>
            <person name="Kuo A."/>
            <person name="Paredez A."/>
            <person name="Chapman J."/>
            <person name="Pham J."/>
            <person name="Shu S."/>
            <person name="Neupane R."/>
            <person name="Cipriano M."/>
            <person name="Mancuso J."/>
            <person name="Tu H."/>
            <person name="Salamov A."/>
            <person name="Lindquist E."/>
            <person name="Shapiro H."/>
            <person name="Lucas S."/>
            <person name="Grigoriev I.V."/>
            <person name="Cande W.Z."/>
            <person name="Fulton C."/>
            <person name="Rokhsar D.S."/>
            <person name="Dawson S.C."/>
        </authorList>
    </citation>
    <scope>NUCLEOTIDE SEQUENCE [LARGE SCALE GENOMIC DNA]</scope>
    <source>
        <strain evidence="2 3">NEG-M</strain>
    </source>
</reference>
<dbReference type="RefSeq" id="XP_002675837.1">
    <property type="nucleotide sequence ID" value="XM_002675791.1"/>
</dbReference>
<evidence type="ECO:0000313" key="2">
    <source>
        <dbReference type="EMBL" id="EFC43093.1"/>
    </source>
</evidence>
<evidence type="ECO:0000256" key="1">
    <source>
        <dbReference type="SAM" id="MobiDB-lite"/>
    </source>
</evidence>
<evidence type="ECO:0000313" key="3">
    <source>
        <dbReference type="Proteomes" id="UP000006671"/>
    </source>
</evidence>
<dbReference type="AlphaFoldDB" id="D2VIV8"/>
<sequence length="199" mass="23330">MFEQQEQQQQLVVTNNNTPTSTGGDTSLATSATTTITFGQEIHEHYKFLTNQKEYGTKNHMNKFIERFSKEYHSSSKQTQLLFKVLHLISNDLLVKFNSSNQLVNSNDLLFVKNHLYTISMIARNIPFRGAFSDHVELLLDSMKHLCDLFNNLQFIEYLNQNNLNFIVKNNNTNNTNQMQDNENKMKMMKKKIIQFNYF</sequence>
<dbReference type="VEuPathDB" id="AmoebaDB:NAEGRDRAFT_68817"/>
<dbReference type="GeneID" id="8853154"/>
<dbReference type="Proteomes" id="UP000006671">
    <property type="component" value="Unassembled WGS sequence"/>
</dbReference>
<dbReference type="KEGG" id="ngr:NAEGRDRAFT_68817"/>
<name>D2VIV8_NAEGR</name>
<feature type="region of interest" description="Disordered" evidence="1">
    <location>
        <begin position="1"/>
        <end position="27"/>
    </location>
</feature>
<feature type="compositionally biased region" description="Low complexity" evidence="1">
    <location>
        <begin position="1"/>
        <end position="10"/>
    </location>
</feature>
<keyword evidence="3" id="KW-1185">Reference proteome</keyword>
<dbReference type="EMBL" id="GG738875">
    <property type="protein sequence ID" value="EFC43093.1"/>
    <property type="molecule type" value="Genomic_DNA"/>
</dbReference>
<gene>
    <name evidence="2" type="ORF">NAEGRDRAFT_68817</name>
</gene>
<protein>
    <submittedName>
        <fullName evidence="2">Predicted protein</fullName>
    </submittedName>
</protein>
<organism evidence="3">
    <name type="scientific">Naegleria gruberi</name>
    <name type="common">Amoeba</name>
    <dbReference type="NCBI Taxonomy" id="5762"/>
    <lineage>
        <taxon>Eukaryota</taxon>
        <taxon>Discoba</taxon>
        <taxon>Heterolobosea</taxon>
        <taxon>Tetramitia</taxon>
        <taxon>Eutetramitia</taxon>
        <taxon>Vahlkampfiidae</taxon>
        <taxon>Naegleria</taxon>
    </lineage>
</organism>
<proteinExistence type="predicted"/>